<sequence>MDINVGATDKSARTIVGAIAGALSLAILAGQLAVPTLASPVLGVVALVMLGTAAARSCPVYSVLGMSTCPRNAGP</sequence>
<keyword evidence="1" id="KW-0812">Transmembrane</keyword>
<evidence type="ECO:0000256" key="1">
    <source>
        <dbReference type="SAM" id="Phobius"/>
    </source>
</evidence>
<keyword evidence="1" id="KW-1133">Transmembrane helix</keyword>
<dbReference type="InterPro" id="IPR021309">
    <property type="entry name" value="YgaP-like_TM"/>
</dbReference>
<organism evidence="3 4">
    <name type="scientific">Haloplanus salinus</name>
    <dbReference type="NCBI Taxonomy" id="1126245"/>
    <lineage>
        <taxon>Archaea</taxon>
        <taxon>Methanobacteriati</taxon>
        <taxon>Methanobacteriota</taxon>
        <taxon>Stenosarchaea group</taxon>
        <taxon>Halobacteria</taxon>
        <taxon>Halobacteriales</taxon>
        <taxon>Haloferacaceae</taxon>
        <taxon>Haloplanus</taxon>
    </lineage>
</organism>
<feature type="domain" description="Inner membrane protein YgaP-like transmembrane" evidence="2">
    <location>
        <begin position="1"/>
        <end position="71"/>
    </location>
</feature>
<keyword evidence="4" id="KW-1185">Reference proteome</keyword>
<feature type="transmembrane region" description="Helical" evidence="1">
    <location>
        <begin position="40"/>
        <end position="64"/>
    </location>
</feature>
<keyword evidence="1" id="KW-0472">Membrane</keyword>
<evidence type="ECO:0000313" key="3">
    <source>
        <dbReference type="EMBL" id="RCU46436.1"/>
    </source>
</evidence>
<reference evidence="3 4" key="1">
    <citation type="submission" date="2018-07" db="EMBL/GenBank/DDBJ databases">
        <title>Genome sequences of Haloplanus salinus JCM 18368T.</title>
        <authorList>
            <person name="Kim Y.B."/>
            <person name="Roh S.W."/>
        </authorList>
    </citation>
    <scope>NUCLEOTIDE SEQUENCE [LARGE SCALE GENOMIC DNA]</scope>
    <source>
        <strain evidence="3 4">JCM 18368</strain>
    </source>
</reference>
<dbReference type="EMBL" id="QPHM01000001">
    <property type="protein sequence ID" value="RCU46436.1"/>
    <property type="molecule type" value="Genomic_DNA"/>
</dbReference>
<proteinExistence type="predicted"/>
<dbReference type="RefSeq" id="WP_114447988.1">
    <property type="nucleotide sequence ID" value="NZ_QPHM01000001.1"/>
</dbReference>
<protein>
    <submittedName>
        <fullName evidence="3">DUF2892 domain-containing protein</fullName>
    </submittedName>
</protein>
<gene>
    <name evidence="3" type="ORF">DU504_03400</name>
</gene>
<comment type="caution">
    <text evidence="3">The sequence shown here is derived from an EMBL/GenBank/DDBJ whole genome shotgun (WGS) entry which is preliminary data.</text>
</comment>
<accession>A0A368N8B9</accession>
<name>A0A368N8B9_9EURY</name>
<dbReference type="AlphaFoldDB" id="A0A368N8B9"/>
<dbReference type="Proteomes" id="UP000252189">
    <property type="component" value="Unassembled WGS sequence"/>
</dbReference>
<evidence type="ECO:0000259" key="2">
    <source>
        <dbReference type="Pfam" id="PF11127"/>
    </source>
</evidence>
<evidence type="ECO:0000313" key="4">
    <source>
        <dbReference type="Proteomes" id="UP000252189"/>
    </source>
</evidence>
<dbReference type="OrthoDB" id="100832at2157"/>
<dbReference type="Pfam" id="PF11127">
    <property type="entry name" value="YgaP-like_TM"/>
    <property type="match status" value="1"/>
</dbReference>
<feature type="transmembrane region" description="Helical" evidence="1">
    <location>
        <begin position="12"/>
        <end position="34"/>
    </location>
</feature>